<evidence type="ECO:0000256" key="1">
    <source>
        <dbReference type="SAM" id="SignalP"/>
    </source>
</evidence>
<keyword evidence="3" id="KW-1185">Reference proteome</keyword>
<comment type="caution">
    <text evidence="2">The sequence shown here is derived from an EMBL/GenBank/DDBJ whole genome shotgun (WGS) entry which is preliminary data.</text>
</comment>
<protein>
    <submittedName>
        <fullName evidence="2">Uncharacterized protein</fullName>
    </submittedName>
</protein>
<dbReference type="Proteomes" id="UP001201812">
    <property type="component" value="Unassembled WGS sequence"/>
</dbReference>
<feature type="chain" id="PRO_5041903053" evidence="1">
    <location>
        <begin position="21"/>
        <end position="76"/>
    </location>
</feature>
<dbReference type="EMBL" id="JAKKPZ010000285">
    <property type="protein sequence ID" value="KAI1697139.1"/>
    <property type="molecule type" value="Genomic_DNA"/>
</dbReference>
<proteinExistence type="predicted"/>
<feature type="signal peptide" evidence="1">
    <location>
        <begin position="1"/>
        <end position="20"/>
    </location>
</feature>
<organism evidence="2 3">
    <name type="scientific">Ditylenchus destructor</name>
    <dbReference type="NCBI Taxonomy" id="166010"/>
    <lineage>
        <taxon>Eukaryota</taxon>
        <taxon>Metazoa</taxon>
        <taxon>Ecdysozoa</taxon>
        <taxon>Nematoda</taxon>
        <taxon>Chromadorea</taxon>
        <taxon>Rhabditida</taxon>
        <taxon>Tylenchina</taxon>
        <taxon>Tylenchomorpha</taxon>
        <taxon>Sphaerularioidea</taxon>
        <taxon>Anguinidae</taxon>
        <taxon>Anguininae</taxon>
        <taxon>Ditylenchus</taxon>
    </lineage>
</organism>
<dbReference type="AlphaFoldDB" id="A0AAD4MKS3"/>
<evidence type="ECO:0000313" key="3">
    <source>
        <dbReference type="Proteomes" id="UP001201812"/>
    </source>
</evidence>
<gene>
    <name evidence="2" type="ORF">DdX_18668</name>
</gene>
<accession>A0AAD4MKS3</accession>
<name>A0AAD4MKS3_9BILA</name>
<sequence>MYFKLFFLLSALALICQVSADPKDECLPENDSCPEGKECKLLTGCITRRKRDEKYERCAYKCLEKFNSNILLPADG</sequence>
<reference evidence="2" key="1">
    <citation type="submission" date="2022-01" db="EMBL/GenBank/DDBJ databases">
        <title>Genome Sequence Resource for Two Populations of Ditylenchus destructor, the Migratory Endoparasitic Phytonematode.</title>
        <authorList>
            <person name="Zhang H."/>
            <person name="Lin R."/>
            <person name="Xie B."/>
        </authorList>
    </citation>
    <scope>NUCLEOTIDE SEQUENCE</scope>
    <source>
        <strain evidence="2">BazhouSP</strain>
    </source>
</reference>
<keyword evidence="1" id="KW-0732">Signal</keyword>
<evidence type="ECO:0000313" key="2">
    <source>
        <dbReference type="EMBL" id="KAI1697139.1"/>
    </source>
</evidence>